<evidence type="ECO:0000256" key="1">
    <source>
        <dbReference type="ARBA" id="ARBA00001974"/>
    </source>
</evidence>
<evidence type="ECO:0000256" key="2">
    <source>
        <dbReference type="ARBA" id="ARBA00022630"/>
    </source>
</evidence>
<dbReference type="GO" id="GO:0016491">
    <property type="term" value="F:oxidoreductase activity"/>
    <property type="evidence" value="ECO:0007669"/>
    <property type="project" value="UniProtKB-KW"/>
</dbReference>
<dbReference type="InterPro" id="IPR017927">
    <property type="entry name" value="FAD-bd_FR_type"/>
</dbReference>
<dbReference type="InterPro" id="IPR036010">
    <property type="entry name" value="2Fe-2S_ferredoxin-like_sf"/>
</dbReference>
<organism evidence="8">
    <name type="scientific">Gordonia amarae</name>
    <dbReference type="NCBI Taxonomy" id="36821"/>
    <lineage>
        <taxon>Bacteria</taxon>
        <taxon>Bacillati</taxon>
        <taxon>Actinomycetota</taxon>
        <taxon>Actinomycetes</taxon>
        <taxon>Mycobacteriales</taxon>
        <taxon>Gordoniaceae</taxon>
        <taxon>Gordonia</taxon>
    </lineage>
</organism>
<dbReference type="InterPro" id="IPR039261">
    <property type="entry name" value="FNR_nucleotide-bd"/>
</dbReference>
<dbReference type="RefSeq" id="WP_005190819.1">
    <property type="nucleotide sequence ID" value="NZ_CP045804.1"/>
</dbReference>
<dbReference type="InterPro" id="IPR006058">
    <property type="entry name" value="2Fe2S_fd_BS"/>
</dbReference>
<dbReference type="PROSITE" id="PS00197">
    <property type="entry name" value="2FE2S_FER_1"/>
    <property type="match status" value="1"/>
</dbReference>
<dbReference type="InterPro" id="IPR017938">
    <property type="entry name" value="Riboflavin_synthase-like_b-brl"/>
</dbReference>
<sequence>MPDNSPQPASGLRTLRVTDKTTVAAGVCALTLQLPDGGRLPEWAPGAHIDLILPGGLTRQYSLCGDRWDAHRYKVAVLREPDGRGGSAYVHDTLAVGDEVVIGGPRNNFHLAPATRYLFIAGGIGITPILPMLHAASAAGVPWTLLYGGRTRETMAFVDGLTSDLGGEVRIWPKDEFGHLDLDGAVAGQPAGTKVYCCGPAPLLAAVETACGDLPDGHLRIERFVPKDNPPPVRSEPFEVELHRTGTVVTVSPEVTVLDALREAGVPVLSSCAQGTCGTCETPVLAGIPDHRDSLLTDAERRANRSMFVCVSRSCGDRLVLDA</sequence>
<dbReference type="InterPro" id="IPR012675">
    <property type="entry name" value="Beta-grasp_dom_sf"/>
</dbReference>
<evidence type="ECO:0000256" key="4">
    <source>
        <dbReference type="ARBA" id="ARBA00022723"/>
    </source>
</evidence>
<accession>A0A857KKC1</accession>
<dbReference type="AlphaFoldDB" id="A0A857KKC1"/>
<dbReference type="SUPFAM" id="SSF63380">
    <property type="entry name" value="Riboflavin synthase domain-like"/>
    <property type="match status" value="1"/>
</dbReference>
<keyword evidence="6" id="KW-0408">Iron</keyword>
<dbReference type="SUPFAM" id="SSF52343">
    <property type="entry name" value="Ferredoxin reductase-like, C-terminal NADP-linked domain"/>
    <property type="match status" value="1"/>
</dbReference>
<dbReference type="CDD" id="cd00207">
    <property type="entry name" value="fer2"/>
    <property type="match status" value="1"/>
</dbReference>
<dbReference type="PROSITE" id="PS51384">
    <property type="entry name" value="FAD_FR"/>
    <property type="match status" value="1"/>
</dbReference>
<dbReference type="Gene3D" id="3.10.20.30">
    <property type="match status" value="1"/>
</dbReference>
<proteinExistence type="predicted"/>
<dbReference type="Gene3D" id="3.40.50.80">
    <property type="entry name" value="Nucleotide-binding domain of ferredoxin-NADP reductase (FNR) module"/>
    <property type="match status" value="1"/>
</dbReference>
<dbReference type="PRINTS" id="PR00409">
    <property type="entry name" value="PHDIOXRDTASE"/>
</dbReference>
<evidence type="ECO:0000256" key="7">
    <source>
        <dbReference type="ARBA" id="ARBA00023014"/>
    </source>
</evidence>
<keyword evidence="7" id="KW-0411">Iron-sulfur</keyword>
<dbReference type="CDD" id="cd06185">
    <property type="entry name" value="PDR_like"/>
    <property type="match status" value="1"/>
</dbReference>
<dbReference type="EMBL" id="CP045810">
    <property type="protein sequence ID" value="QHN38740.1"/>
    <property type="molecule type" value="Genomic_DNA"/>
</dbReference>
<dbReference type="Pfam" id="PF00111">
    <property type="entry name" value="Fer2"/>
    <property type="match status" value="1"/>
</dbReference>
<dbReference type="InterPro" id="IPR001041">
    <property type="entry name" value="2Fe-2S_ferredoxin-type"/>
</dbReference>
<protein>
    <submittedName>
        <fullName evidence="8">2Fe-2S iron-sulfur cluster binding domain-containing protein</fullName>
    </submittedName>
</protein>
<dbReference type="PANTHER" id="PTHR47354:SF1">
    <property type="entry name" value="CARNITINE MONOOXYGENASE REDUCTASE SUBUNIT"/>
    <property type="match status" value="1"/>
</dbReference>
<evidence type="ECO:0000313" key="8">
    <source>
        <dbReference type="EMBL" id="QHN38740.1"/>
    </source>
</evidence>
<dbReference type="PANTHER" id="PTHR47354">
    <property type="entry name" value="NADH OXIDOREDUCTASE HCR"/>
    <property type="match status" value="1"/>
</dbReference>
<evidence type="ECO:0000256" key="3">
    <source>
        <dbReference type="ARBA" id="ARBA00022714"/>
    </source>
</evidence>
<dbReference type="SUPFAM" id="SSF54292">
    <property type="entry name" value="2Fe-2S ferredoxin-like"/>
    <property type="match status" value="1"/>
</dbReference>
<name>A0A857KKC1_9ACTN</name>
<keyword evidence="5" id="KW-0560">Oxidoreductase</keyword>
<dbReference type="GO" id="GO:0046872">
    <property type="term" value="F:metal ion binding"/>
    <property type="evidence" value="ECO:0007669"/>
    <property type="project" value="UniProtKB-KW"/>
</dbReference>
<keyword evidence="3" id="KW-0001">2Fe-2S</keyword>
<comment type="cofactor">
    <cofactor evidence="1">
        <name>FAD</name>
        <dbReference type="ChEBI" id="CHEBI:57692"/>
    </cofactor>
</comment>
<evidence type="ECO:0000256" key="6">
    <source>
        <dbReference type="ARBA" id="ARBA00023004"/>
    </source>
</evidence>
<evidence type="ECO:0000256" key="5">
    <source>
        <dbReference type="ARBA" id="ARBA00023002"/>
    </source>
</evidence>
<dbReference type="InterPro" id="IPR050415">
    <property type="entry name" value="MRET"/>
</dbReference>
<dbReference type="PROSITE" id="PS51085">
    <property type="entry name" value="2FE2S_FER_2"/>
    <property type="match status" value="1"/>
</dbReference>
<keyword evidence="4" id="KW-0479">Metal-binding</keyword>
<reference evidence="8" key="1">
    <citation type="journal article" date="2021" name="Nat. Microbiol.">
        <title>Cocultivation of an ultrasmall environmental parasitic bacterium with lytic ability against bacteria associated with wastewater foams.</title>
        <authorList>
            <person name="Batinovic S."/>
            <person name="Rose J.J.A."/>
            <person name="Ratcliffe J."/>
            <person name="Seviour R.J."/>
            <person name="Petrovski S."/>
        </authorList>
    </citation>
    <scope>NUCLEOTIDE SEQUENCE</scope>
    <source>
        <strain evidence="8">CON44</strain>
    </source>
</reference>
<dbReference type="Gene3D" id="2.40.30.10">
    <property type="entry name" value="Translation factors"/>
    <property type="match status" value="1"/>
</dbReference>
<keyword evidence="2" id="KW-0285">Flavoprotein</keyword>
<gene>
    <name evidence="8" type="ORF">GII30_05715</name>
</gene>
<dbReference type="GO" id="GO:0051537">
    <property type="term" value="F:2 iron, 2 sulfur cluster binding"/>
    <property type="evidence" value="ECO:0007669"/>
    <property type="project" value="UniProtKB-KW"/>
</dbReference>